<dbReference type="VEuPathDB" id="FungiDB:AB675_6800"/>
<dbReference type="RefSeq" id="XP_018003379.1">
    <property type="nucleotide sequence ID" value="XM_018147119.1"/>
</dbReference>
<evidence type="ECO:0000313" key="2">
    <source>
        <dbReference type="Proteomes" id="UP000038010"/>
    </source>
</evidence>
<gene>
    <name evidence="1" type="ORF">AB675_6800</name>
</gene>
<reference evidence="1 2" key="1">
    <citation type="submission" date="2015-06" db="EMBL/GenBank/DDBJ databases">
        <title>Draft genome of the ant-associated black yeast Phialophora attae CBS 131958.</title>
        <authorList>
            <person name="Moreno L.F."/>
            <person name="Stielow B.J."/>
            <person name="de Hoog S."/>
            <person name="Vicente V.A."/>
            <person name="Weiss V.A."/>
            <person name="de Vries M."/>
            <person name="Cruz L.M."/>
            <person name="Souza E.M."/>
        </authorList>
    </citation>
    <scope>NUCLEOTIDE SEQUENCE [LARGE SCALE GENOMIC DNA]</scope>
    <source>
        <strain evidence="1 2">CBS 131958</strain>
    </source>
</reference>
<dbReference type="GeneID" id="28738999"/>
<organism evidence="1 2">
    <name type="scientific">Cyphellophora attinorum</name>
    <dbReference type="NCBI Taxonomy" id="1664694"/>
    <lineage>
        <taxon>Eukaryota</taxon>
        <taxon>Fungi</taxon>
        <taxon>Dikarya</taxon>
        <taxon>Ascomycota</taxon>
        <taxon>Pezizomycotina</taxon>
        <taxon>Eurotiomycetes</taxon>
        <taxon>Chaetothyriomycetidae</taxon>
        <taxon>Chaetothyriales</taxon>
        <taxon>Cyphellophoraceae</taxon>
        <taxon>Cyphellophora</taxon>
    </lineage>
</organism>
<comment type="caution">
    <text evidence="1">The sequence shown here is derived from an EMBL/GenBank/DDBJ whole genome shotgun (WGS) entry which is preliminary data.</text>
</comment>
<keyword evidence="2" id="KW-1185">Reference proteome</keyword>
<proteinExistence type="predicted"/>
<protein>
    <submittedName>
        <fullName evidence="1">Uncharacterized protein</fullName>
    </submittedName>
</protein>
<dbReference type="Proteomes" id="UP000038010">
    <property type="component" value="Unassembled WGS sequence"/>
</dbReference>
<evidence type="ECO:0000313" key="1">
    <source>
        <dbReference type="EMBL" id="KPI43416.1"/>
    </source>
</evidence>
<accession>A0A0N1HYE4</accession>
<sequence>MAQDSMPMEGMFSYLASARAEDAAKTFKRLDYTPHRLSTIPELPEPQTEAPTSTKVHVDLQPAGISEIPESHPSDAAEVQQFQTPLRRSNAVRYKRKDIPLWLRERRVGDCLLRSDAIRALRAEAEAQGKRWTL</sequence>
<dbReference type="AlphaFoldDB" id="A0A0N1HYE4"/>
<name>A0A0N1HYE4_9EURO</name>
<dbReference type="EMBL" id="LFJN01000005">
    <property type="protein sequence ID" value="KPI43416.1"/>
    <property type="molecule type" value="Genomic_DNA"/>
</dbReference>